<organism evidence="1 2">
    <name type="scientific">Hibiscus sabdariffa</name>
    <name type="common">roselle</name>
    <dbReference type="NCBI Taxonomy" id="183260"/>
    <lineage>
        <taxon>Eukaryota</taxon>
        <taxon>Viridiplantae</taxon>
        <taxon>Streptophyta</taxon>
        <taxon>Embryophyta</taxon>
        <taxon>Tracheophyta</taxon>
        <taxon>Spermatophyta</taxon>
        <taxon>Magnoliopsida</taxon>
        <taxon>eudicotyledons</taxon>
        <taxon>Gunneridae</taxon>
        <taxon>Pentapetalae</taxon>
        <taxon>rosids</taxon>
        <taxon>malvids</taxon>
        <taxon>Malvales</taxon>
        <taxon>Malvaceae</taxon>
        <taxon>Malvoideae</taxon>
        <taxon>Hibiscus</taxon>
    </lineage>
</organism>
<protein>
    <submittedName>
        <fullName evidence="1">Uncharacterized protein</fullName>
    </submittedName>
</protein>
<comment type="caution">
    <text evidence="1">The sequence shown here is derived from an EMBL/GenBank/DDBJ whole genome shotgun (WGS) entry which is preliminary data.</text>
</comment>
<evidence type="ECO:0000313" key="2">
    <source>
        <dbReference type="Proteomes" id="UP001396334"/>
    </source>
</evidence>
<dbReference type="EMBL" id="JBBPBN010001938">
    <property type="protein sequence ID" value="KAK8477089.1"/>
    <property type="molecule type" value="Genomic_DNA"/>
</dbReference>
<sequence>MEDKFGRKLHNLYCPTVSDLKAAEKKSVEWDLNDWKWDGDLFTATPLNPVPSDCRSRQFFPDVPETVAKAGSSHSSSSCYEHSNSLGNKKGKRKLHNRKRVDDDEGDGEVNDDVGPLNLQLGGQVYPIVDEDAKSPA</sequence>
<evidence type="ECO:0000313" key="1">
    <source>
        <dbReference type="EMBL" id="KAK8477089.1"/>
    </source>
</evidence>
<reference evidence="1 2" key="1">
    <citation type="journal article" date="2024" name="G3 (Bethesda)">
        <title>Genome assembly of Hibiscus sabdariffa L. provides insights into metabolisms of medicinal natural products.</title>
        <authorList>
            <person name="Kim T."/>
        </authorList>
    </citation>
    <scope>NUCLEOTIDE SEQUENCE [LARGE SCALE GENOMIC DNA]</scope>
    <source>
        <strain evidence="1">TK-2024</strain>
        <tissue evidence="1">Old leaves</tissue>
    </source>
</reference>
<proteinExistence type="predicted"/>
<keyword evidence="2" id="KW-1185">Reference proteome</keyword>
<gene>
    <name evidence="1" type="ORF">V6N11_037043</name>
</gene>
<dbReference type="Proteomes" id="UP001396334">
    <property type="component" value="Unassembled WGS sequence"/>
</dbReference>
<accession>A0ABR1ZB91</accession>
<name>A0ABR1ZB91_9ROSI</name>